<dbReference type="Proteomes" id="UP000596092">
    <property type="component" value="Chromosome"/>
</dbReference>
<name>A0A7T5VFD4_9BACT</name>
<dbReference type="GO" id="GO:0006302">
    <property type="term" value="P:double-strand break repair"/>
    <property type="evidence" value="ECO:0007669"/>
    <property type="project" value="InterPro"/>
</dbReference>
<feature type="domain" description="Rad50/SbcC-type AAA" evidence="3">
    <location>
        <begin position="6"/>
        <end position="206"/>
    </location>
</feature>
<accession>A0A7T5VFD4</accession>
<feature type="region of interest" description="Disordered" evidence="2">
    <location>
        <begin position="823"/>
        <end position="851"/>
    </location>
</feature>
<evidence type="ECO:0000256" key="2">
    <source>
        <dbReference type="SAM" id="MobiDB-lite"/>
    </source>
</evidence>
<sequence>MRILQIRFKNLNSLFGEWEIDLTHPAYTADGIFAITGPTGAGKSTVLDAVCLALYGRTPRLNRVTKSTNEIMSRRTGECFAEVTFETQAGRFRSHWSQHRARRSPDGELQAPKHEIAHADTGAIVESKIREVAEQIESATGMDFDRFTRSMLLAQGGFAAFLQAAPDDRAPILEQITGTTIYSRISVRVHEQKQQAREKLAVLEAETAGIVVLTSEQEQEVGQTLEIKKKEAQERTARVAVAEKGIAWLNIIDALQKERIDLINEANRLHKESAAFQPERDRLNQAMQAALLDGTYARLIAVRKQQADDQGKLAREEKMLPQLEAAVTHQAREHKAAEQQTMRVKEELKKAAPVLQRVRLLDQRLADQQQTVAEGEEECRQDALKIEASRQALAQEQHKRIHTEQQLQQADQYLSEHAQDEWLISGLTGVEEQLQTLCAQQQEFVQKERDYEQAVNKQKEAITLLAGYQKHICGHKKVLEKAVQALQQGRDSLRQMLGDRQLREYRTEKDGLLREMAYVARISELEEYRARLEDGRACPLCGALEHPFAKGNVPAVHELEEQITALTRLINKAEDQETVIRKLEKAEGLARERLAEAEKLESAAVHAQKTAATTCAVAKESLEKLCTAVAASRQIVAGKLQPLGIPDIGQYDVATLVEILRARLHAWLDKVKQKDKLARLLVDSTGAIKQLDAIVEAQDAALIEKTKRLEVLKTALTSSSDERKALYGTTDPDAEERRLSRGVADAERAEKLARERYSAVQQQQTAVLAHIESLQKNINQRGGELHKHEVEFLAELRSAGFTHEAQVVEAMLPAVRRAELSAQAKKLDDRQTDLNARQEDREKRLAREMSRQVTDKSLQELELQRTRCEALLKESRDAIAGLEHRLKEHAVAKERIQERRAMIAAQKKDCRRWENLHELIGSADGKKYRNFAQGLTFDIMIGYANRQLQKMSDRYLLIRNEKQPLDLDVIDTYQASEVRSTRNLSGGESFIVSLALALGLSQMAGKNVRVDSLFLDEGFGTLDEEVLDTALEALSGLQQDGKLIGVISHVAALKDRISTQIQISPRTGGQSQIQGPGCQRIASGSVGS</sequence>
<dbReference type="AlphaFoldDB" id="A0A7T5VFD4"/>
<evidence type="ECO:0000313" key="5">
    <source>
        <dbReference type="Proteomes" id="UP000596092"/>
    </source>
</evidence>
<evidence type="ECO:0000259" key="3">
    <source>
        <dbReference type="Pfam" id="PF13476"/>
    </source>
</evidence>
<dbReference type="SUPFAM" id="SSF52540">
    <property type="entry name" value="P-loop containing nucleoside triphosphate hydrolases"/>
    <property type="match status" value="1"/>
</dbReference>
<feature type="coiled-coil region" evidence="1">
    <location>
        <begin position="556"/>
        <end position="603"/>
    </location>
</feature>
<dbReference type="KEGG" id="dog:HP555_13330"/>
<evidence type="ECO:0000256" key="1">
    <source>
        <dbReference type="SAM" id="Coils"/>
    </source>
</evidence>
<feature type="region of interest" description="Disordered" evidence="2">
    <location>
        <begin position="1064"/>
        <end position="1088"/>
    </location>
</feature>
<gene>
    <name evidence="4" type="ORF">HP555_13330</name>
</gene>
<feature type="compositionally biased region" description="Basic and acidic residues" evidence="2">
    <location>
        <begin position="825"/>
        <end position="851"/>
    </location>
</feature>
<dbReference type="InterPro" id="IPR027417">
    <property type="entry name" value="P-loop_NTPase"/>
</dbReference>
<feature type="compositionally biased region" description="Polar residues" evidence="2">
    <location>
        <begin position="1064"/>
        <end position="1074"/>
    </location>
</feature>
<dbReference type="RefSeq" id="WP_199263059.1">
    <property type="nucleotide sequence ID" value="NZ_CP054140.1"/>
</dbReference>
<dbReference type="PANTHER" id="PTHR32114">
    <property type="entry name" value="ABC TRANSPORTER ABCH.3"/>
    <property type="match status" value="1"/>
</dbReference>
<dbReference type="Pfam" id="PF13558">
    <property type="entry name" value="SbcC_Walker_B"/>
    <property type="match status" value="1"/>
</dbReference>
<protein>
    <submittedName>
        <fullName evidence="4">AAA family ATPase</fullName>
    </submittedName>
</protein>
<dbReference type="InterPro" id="IPR038729">
    <property type="entry name" value="Rad50/SbcC_AAA"/>
</dbReference>
<proteinExistence type="predicted"/>
<keyword evidence="5" id="KW-1185">Reference proteome</keyword>
<organism evidence="4 5">
    <name type="scientific">Desulfobulbus oligotrophicus</name>
    <dbReference type="NCBI Taxonomy" id="1909699"/>
    <lineage>
        <taxon>Bacteria</taxon>
        <taxon>Pseudomonadati</taxon>
        <taxon>Thermodesulfobacteriota</taxon>
        <taxon>Desulfobulbia</taxon>
        <taxon>Desulfobulbales</taxon>
        <taxon>Desulfobulbaceae</taxon>
        <taxon>Desulfobulbus</taxon>
    </lineage>
</organism>
<dbReference type="Pfam" id="PF13476">
    <property type="entry name" value="AAA_23"/>
    <property type="match status" value="1"/>
</dbReference>
<dbReference type="GO" id="GO:0016887">
    <property type="term" value="F:ATP hydrolysis activity"/>
    <property type="evidence" value="ECO:0007669"/>
    <property type="project" value="InterPro"/>
</dbReference>
<keyword evidence="1" id="KW-0175">Coiled coil</keyword>
<dbReference type="PANTHER" id="PTHR32114:SF2">
    <property type="entry name" value="ABC TRANSPORTER ABCH.3"/>
    <property type="match status" value="1"/>
</dbReference>
<dbReference type="Gene3D" id="3.40.50.300">
    <property type="entry name" value="P-loop containing nucleotide triphosphate hydrolases"/>
    <property type="match status" value="2"/>
</dbReference>
<evidence type="ECO:0000313" key="4">
    <source>
        <dbReference type="EMBL" id="QQG66774.1"/>
    </source>
</evidence>
<reference evidence="4 5" key="1">
    <citation type="submission" date="2020-05" db="EMBL/GenBank/DDBJ databases">
        <title>Complete genome of Desulfobulbus oligotrophicus.</title>
        <authorList>
            <person name="Podar M."/>
        </authorList>
    </citation>
    <scope>NUCLEOTIDE SEQUENCE [LARGE SCALE GENOMIC DNA]</scope>
    <source>
        <strain evidence="4 5">Prop6</strain>
    </source>
</reference>
<dbReference type="EMBL" id="CP054140">
    <property type="protein sequence ID" value="QQG66774.1"/>
    <property type="molecule type" value="Genomic_DNA"/>
</dbReference>